<keyword evidence="8" id="KW-0902">Two-component regulatory system</keyword>
<keyword evidence="7" id="KW-0067">ATP-binding</keyword>
<evidence type="ECO:0000256" key="4">
    <source>
        <dbReference type="ARBA" id="ARBA00022679"/>
    </source>
</evidence>
<dbReference type="Gene3D" id="3.30.565.10">
    <property type="entry name" value="Histidine kinase-like ATPase, C-terminal domain"/>
    <property type="match status" value="1"/>
</dbReference>
<dbReference type="PROSITE" id="PS50109">
    <property type="entry name" value="HIS_KIN"/>
    <property type="match status" value="1"/>
</dbReference>
<dbReference type="PRINTS" id="PR00344">
    <property type="entry name" value="BCTRLSENSOR"/>
</dbReference>
<dbReference type="SMART" id="SM00387">
    <property type="entry name" value="HATPase_c"/>
    <property type="match status" value="1"/>
</dbReference>
<keyword evidence="5" id="KW-0547">Nucleotide-binding</keyword>
<evidence type="ECO:0000259" key="9">
    <source>
        <dbReference type="PROSITE" id="PS50109"/>
    </source>
</evidence>
<keyword evidence="4" id="KW-0808">Transferase</keyword>
<dbReference type="PANTHER" id="PTHR43065:SF10">
    <property type="entry name" value="PEROXIDE STRESS-ACTIVATED HISTIDINE KINASE MAK3"/>
    <property type="match status" value="1"/>
</dbReference>
<dbReference type="InterPro" id="IPR005467">
    <property type="entry name" value="His_kinase_dom"/>
</dbReference>
<dbReference type="GO" id="GO:0000160">
    <property type="term" value="P:phosphorelay signal transduction system"/>
    <property type="evidence" value="ECO:0007669"/>
    <property type="project" value="UniProtKB-KW"/>
</dbReference>
<dbReference type="AlphaFoldDB" id="A0A2S6MXD3"/>
<dbReference type="GO" id="GO:0004673">
    <property type="term" value="F:protein histidine kinase activity"/>
    <property type="evidence" value="ECO:0007669"/>
    <property type="project" value="UniProtKB-EC"/>
</dbReference>
<dbReference type="InterPro" id="IPR004358">
    <property type="entry name" value="Sig_transdc_His_kin-like_C"/>
</dbReference>
<proteinExistence type="predicted"/>
<dbReference type="EC" id="2.7.13.3" evidence="2"/>
<comment type="catalytic activity">
    <reaction evidence="1">
        <text>ATP + protein L-histidine = ADP + protein N-phospho-L-histidine.</text>
        <dbReference type="EC" id="2.7.13.3"/>
    </reaction>
</comment>
<feature type="domain" description="Histidine kinase" evidence="9">
    <location>
        <begin position="108"/>
        <end position="180"/>
    </location>
</feature>
<dbReference type="GO" id="GO:0005524">
    <property type="term" value="F:ATP binding"/>
    <property type="evidence" value="ECO:0007669"/>
    <property type="project" value="UniProtKB-KW"/>
</dbReference>
<evidence type="ECO:0000256" key="2">
    <source>
        <dbReference type="ARBA" id="ARBA00012438"/>
    </source>
</evidence>
<evidence type="ECO:0000313" key="10">
    <source>
        <dbReference type="EMBL" id="PPQ27032.1"/>
    </source>
</evidence>
<dbReference type="InterPro" id="IPR003594">
    <property type="entry name" value="HATPase_dom"/>
</dbReference>
<evidence type="ECO:0000256" key="7">
    <source>
        <dbReference type="ARBA" id="ARBA00022840"/>
    </source>
</evidence>
<protein>
    <recommendedName>
        <fullName evidence="2">histidine kinase</fullName>
        <ecNumber evidence="2">2.7.13.3</ecNumber>
    </recommendedName>
</protein>
<dbReference type="PANTHER" id="PTHR43065">
    <property type="entry name" value="SENSOR HISTIDINE KINASE"/>
    <property type="match status" value="1"/>
</dbReference>
<dbReference type="InterPro" id="IPR036890">
    <property type="entry name" value="HATPase_C_sf"/>
</dbReference>
<evidence type="ECO:0000256" key="5">
    <source>
        <dbReference type="ARBA" id="ARBA00022741"/>
    </source>
</evidence>
<dbReference type="EMBL" id="NHRY01000263">
    <property type="protein sequence ID" value="PPQ27032.1"/>
    <property type="molecule type" value="Genomic_DNA"/>
</dbReference>
<comment type="caution">
    <text evidence="10">The sequence shown here is derived from an EMBL/GenBank/DDBJ whole genome shotgun (WGS) entry which is preliminary data.</text>
</comment>
<gene>
    <name evidence="10" type="ORF">CCS01_28250</name>
</gene>
<organism evidence="10 11">
    <name type="scientific">Rhodopila globiformis</name>
    <name type="common">Rhodopseudomonas globiformis</name>
    <dbReference type="NCBI Taxonomy" id="1071"/>
    <lineage>
        <taxon>Bacteria</taxon>
        <taxon>Pseudomonadati</taxon>
        <taxon>Pseudomonadota</taxon>
        <taxon>Alphaproteobacteria</taxon>
        <taxon>Acetobacterales</taxon>
        <taxon>Acetobacteraceae</taxon>
        <taxon>Rhodopila</taxon>
    </lineage>
</organism>
<accession>A0A2S6MXD3</accession>
<evidence type="ECO:0000256" key="3">
    <source>
        <dbReference type="ARBA" id="ARBA00022553"/>
    </source>
</evidence>
<keyword evidence="11" id="KW-1185">Reference proteome</keyword>
<keyword evidence="3" id="KW-0597">Phosphoprotein</keyword>
<evidence type="ECO:0000256" key="8">
    <source>
        <dbReference type="ARBA" id="ARBA00023012"/>
    </source>
</evidence>
<keyword evidence="6" id="KW-0418">Kinase</keyword>
<reference evidence="10 11" key="1">
    <citation type="journal article" date="2018" name="Arch. Microbiol.">
        <title>New insights into the metabolic potential of the phototrophic purple bacterium Rhodopila globiformis DSM 161(T) from its draft genome sequence and evidence for a vanadium-dependent nitrogenase.</title>
        <authorList>
            <person name="Imhoff J.F."/>
            <person name="Rahn T."/>
            <person name="Kunzel S."/>
            <person name="Neulinger S.C."/>
        </authorList>
    </citation>
    <scope>NUCLEOTIDE SEQUENCE [LARGE SCALE GENOMIC DNA]</scope>
    <source>
        <strain evidence="10 11">DSM 161</strain>
    </source>
</reference>
<name>A0A2S6MXD3_RHOGL</name>
<evidence type="ECO:0000256" key="1">
    <source>
        <dbReference type="ARBA" id="ARBA00000085"/>
    </source>
</evidence>
<evidence type="ECO:0000256" key="6">
    <source>
        <dbReference type="ARBA" id="ARBA00022777"/>
    </source>
</evidence>
<evidence type="ECO:0000313" key="11">
    <source>
        <dbReference type="Proteomes" id="UP000239724"/>
    </source>
</evidence>
<dbReference type="RefSeq" id="WP_204848463.1">
    <property type="nucleotide sequence ID" value="NZ_NHRY01000263.1"/>
</dbReference>
<dbReference type="Proteomes" id="UP000239724">
    <property type="component" value="Unassembled WGS sequence"/>
</dbReference>
<dbReference type="Pfam" id="PF02518">
    <property type="entry name" value="HATPase_c"/>
    <property type="match status" value="1"/>
</dbReference>
<sequence>MSEAAALLAILGGAGLVLLIVSRQAAWRQAAAARQALDLARLREDEQRRVLDGMPGAVYRIVWPGRDALPIGLFRNQVFATWFGIPQERLGNRGGDITDRLDPPVSRRVTLAVADSGPGIPPGVMHRLFDPFFTTKPSGKGTGLGLSICQGILTKCGGTISTANAPDGGAVFTLDLACWQAEGNAAAEAGAQAA</sequence>
<dbReference type="SUPFAM" id="SSF55874">
    <property type="entry name" value="ATPase domain of HSP90 chaperone/DNA topoisomerase II/histidine kinase"/>
    <property type="match status" value="1"/>
</dbReference>